<evidence type="ECO:0000259" key="4">
    <source>
        <dbReference type="PROSITE" id="PS51160"/>
    </source>
</evidence>
<feature type="region of interest" description="Disordered" evidence="3">
    <location>
        <begin position="1"/>
        <end position="33"/>
    </location>
</feature>
<evidence type="ECO:0000256" key="2">
    <source>
        <dbReference type="RuleBase" id="RU004168"/>
    </source>
</evidence>
<dbReference type="Proteomes" id="UP000095347">
    <property type="component" value="Unassembled WGS sequence"/>
</dbReference>
<dbReference type="OrthoDB" id="5295388at2"/>
<dbReference type="Gene3D" id="3.30.70.100">
    <property type="match status" value="1"/>
</dbReference>
<evidence type="ECO:0000256" key="1">
    <source>
        <dbReference type="PROSITE-ProRule" id="PRU00520"/>
    </source>
</evidence>
<comment type="caution">
    <text evidence="1">Lacks conserved residue(s) required for the propagation of feature annotation.</text>
</comment>
<proteinExistence type="inferred from homology"/>
<evidence type="ECO:0000313" key="5">
    <source>
        <dbReference type="EMBL" id="OEJ68594.1"/>
    </source>
</evidence>
<dbReference type="InterPro" id="IPR001792">
    <property type="entry name" value="Acylphosphatase-like_dom"/>
</dbReference>
<dbReference type="AlphaFoldDB" id="A0A1E5QA21"/>
<protein>
    <recommendedName>
        <fullName evidence="4">Acylphosphatase-like domain-containing protein</fullName>
    </recommendedName>
</protein>
<keyword evidence="6" id="KW-1185">Reference proteome</keyword>
<dbReference type="SUPFAM" id="SSF54975">
    <property type="entry name" value="Acylphosphatase/BLUF domain-like"/>
    <property type="match status" value="1"/>
</dbReference>
<comment type="similarity">
    <text evidence="2">Belongs to the acylphosphatase family.</text>
</comment>
<evidence type="ECO:0000256" key="3">
    <source>
        <dbReference type="SAM" id="MobiDB-lite"/>
    </source>
</evidence>
<reference evidence="6" key="1">
    <citation type="submission" date="2016-07" db="EMBL/GenBank/DDBJ databases">
        <authorList>
            <person name="Florea S."/>
            <person name="Webb J.S."/>
            <person name="Jaromczyk J."/>
            <person name="Schardl C.L."/>
        </authorList>
    </citation>
    <scope>NUCLEOTIDE SEQUENCE [LARGE SCALE GENOMIC DNA]</scope>
    <source>
        <strain evidence="6">MV-1</strain>
    </source>
</reference>
<evidence type="ECO:0000313" key="6">
    <source>
        <dbReference type="Proteomes" id="UP000095347"/>
    </source>
</evidence>
<feature type="compositionally biased region" description="Basic residues" evidence="3">
    <location>
        <begin position="20"/>
        <end position="31"/>
    </location>
</feature>
<dbReference type="Pfam" id="PF00708">
    <property type="entry name" value="Acylphosphatase"/>
    <property type="match status" value="1"/>
</dbReference>
<feature type="domain" description="Acylphosphatase-like" evidence="4">
    <location>
        <begin position="42"/>
        <end position="134"/>
    </location>
</feature>
<dbReference type="PROSITE" id="PS51160">
    <property type="entry name" value="ACYLPHOSPHATASE_3"/>
    <property type="match status" value="1"/>
</dbReference>
<sequence>MTDEGKPDNILPFRKPTPQRPRRDRVRHHQGPKLQFQHHDKVVRLHVRGLVQNDVFVRWLVELATALHLDGWARSGADETSDKSMDILLAGEEGDVRQMLELLREGPRPVDMLLVEEVVLKGNEPMWSGFHHLSPSGA</sequence>
<gene>
    <name evidence="5" type="ORF">BEN30_00160</name>
</gene>
<dbReference type="RefSeq" id="WP_069957112.1">
    <property type="nucleotide sequence ID" value="NZ_MCGG01000012.1"/>
</dbReference>
<dbReference type="STRING" id="28181.BEN30_00160"/>
<name>A0A1E5QA21_9PROT</name>
<accession>A0A1E5QA21</accession>
<comment type="caution">
    <text evidence="5">The sequence shown here is derived from an EMBL/GenBank/DDBJ whole genome shotgun (WGS) entry which is preliminary data.</text>
</comment>
<dbReference type="EMBL" id="MCGG01000012">
    <property type="protein sequence ID" value="OEJ68594.1"/>
    <property type="molecule type" value="Genomic_DNA"/>
</dbReference>
<organism evidence="5 6">
    <name type="scientific">Magnetovibrio blakemorei</name>
    <dbReference type="NCBI Taxonomy" id="28181"/>
    <lineage>
        <taxon>Bacteria</taxon>
        <taxon>Pseudomonadati</taxon>
        <taxon>Pseudomonadota</taxon>
        <taxon>Alphaproteobacteria</taxon>
        <taxon>Rhodospirillales</taxon>
        <taxon>Magnetovibrionaceae</taxon>
        <taxon>Magnetovibrio</taxon>
    </lineage>
</organism>
<dbReference type="InterPro" id="IPR036046">
    <property type="entry name" value="Acylphosphatase-like_dom_sf"/>
</dbReference>